<feature type="signal peptide" evidence="2">
    <location>
        <begin position="1"/>
        <end position="22"/>
    </location>
</feature>
<evidence type="ECO:0000256" key="2">
    <source>
        <dbReference type="SAM" id="SignalP"/>
    </source>
</evidence>
<protein>
    <submittedName>
        <fullName evidence="3">Uncharacterized protein</fullName>
    </submittedName>
</protein>
<reference evidence="3" key="1">
    <citation type="journal article" date="2020" name="Stud. Mycol.">
        <title>101 Dothideomycetes genomes: a test case for predicting lifestyles and emergence of pathogens.</title>
        <authorList>
            <person name="Haridas S."/>
            <person name="Albert R."/>
            <person name="Binder M."/>
            <person name="Bloem J."/>
            <person name="Labutti K."/>
            <person name="Salamov A."/>
            <person name="Andreopoulos B."/>
            <person name="Baker S."/>
            <person name="Barry K."/>
            <person name="Bills G."/>
            <person name="Bluhm B."/>
            <person name="Cannon C."/>
            <person name="Castanera R."/>
            <person name="Culley D."/>
            <person name="Daum C."/>
            <person name="Ezra D."/>
            <person name="Gonzalez J."/>
            <person name="Henrissat B."/>
            <person name="Kuo A."/>
            <person name="Liang C."/>
            <person name="Lipzen A."/>
            <person name="Lutzoni F."/>
            <person name="Magnuson J."/>
            <person name="Mondo S."/>
            <person name="Nolan M."/>
            <person name="Ohm R."/>
            <person name="Pangilinan J."/>
            <person name="Park H.-J."/>
            <person name="Ramirez L."/>
            <person name="Alfaro M."/>
            <person name="Sun H."/>
            <person name="Tritt A."/>
            <person name="Yoshinaga Y."/>
            <person name="Zwiers L.-H."/>
            <person name="Turgeon B."/>
            <person name="Goodwin S."/>
            <person name="Spatafora J."/>
            <person name="Crous P."/>
            <person name="Grigoriev I."/>
        </authorList>
    </citation>
    <scope>NUCLEOTIDE SEQUENCE</scope>
    <source>
        <strain evidence="3">CBS 279.74</strain>
    </source>
</reference>
<dbReference type="Proteomes" id="UP000799428">
    <property type="component" value="Unassembled WGS sequence"/>
</dbReference>
<dbReference type="PROSITE" id="PS51257">
    <property type="entry name" value="PROKAR_LIPOPROTEIN"/>
    <property type="match status" value="1"/>
</dbReference>
<name>A0A6G1JXR6_9PLEO</name>
<evidence type="ECO:0000313" key="3">
    <source>
        <dbReference type="EMBL" id="KAF2705062.1"/>
    </source>
</evidence>
<proteinExistence type="predicted"/>
<feature type="chain" id="PRO_5026321849" evidence="2">
    <location>
        <begin position="23"/>
        <end position="310"/>
    </location>
</feature>
<organism evidence="3 4">
    <name type="scientific">Pleomassaria siparia CBS 279.74</name>
    <dbReference type="NCBI Taxonomy" id="1314801"/>
    <lineage>
        <taxon>Eukaryota</taxon>
        <taxon>Fungi</taxon>
        <taxon>Dikarya</taxon>
        <taxon>Ascomycota</taxon>
        <taxon>Pezizomycotina</taxon>
        <taxon>Dothideomycetes</taxon>
        <taxon>Pleosporomycetidae</taxon>
        <taxon>Pleosporales</taxon>
        <taxon>Pleomassariaceae</taxon>
        <taxon>Pleomassaria</taxon>
    </lineage>
</organism>
<keyword evidence="4" id="KW-1185">Reference proteome</keyword>
<accession>A0A6G1JXR6</accession>
<dbReference type="EMBL" id="MU005780">
    <property type="protein sequence ID" value="KAF2705062.1"/>
    <property type="molecule type" value="Genomic_DNA"/>
</dbReference>
<evidence type="ECO:0000256" key="1">
    <source>
        <dbReference type="SAM" id="MobiDB-lite"/>
    </source>
</evidence>
<evidence type="ECO:0000313" key="4">
    <source>
        <dbReference type="Proteomes" id="UP000799428"/>
    </source>
</evidence>
<feature type="region of interest" description="Disordered" evidence="1">
    <location>
        <begin position="101"/>
        <end position="127"/>
    </location>
</feature>
<dbReference type="AlphaFoldDB" id="A0A6G1JXR6"/>
<gene>
    <name evidence="3" type="ORF">K504DRAFT_106316</name>
</gene>
<feature type="region of interest" description="Disordered" evidence="1">
    <location>
        <begin position="290"/>
        <end position="310"/>
    </location>
</feature>
<feature type="region of interest" description="Disordered" evidence="1">
    <location>
        <begin position="52"/>
        <end position="84"/>
    </location>
</feature>
<sequence>MRFNTPNLLALGVACFTLSVHARPFPDHDRPWEKISEDEDCKDGPWSCKGIHATPGINPNAPPPTAPTSEKPHQGWRPGDDLTDSPCKDASFTCDIVMTPKPIPGGGVPKQPEGPRPNQETCKDGEPGCHAPPGMSCKAGIRGCPKKPGEKGPFDNLPPRPTLVGDGNTTLPTPGIPNQDTCKDGELGCRAPPGMSCKDGIMGCPPHPTLVGDGNAPLPTAIPSQAPTPVTTAPDMAFTYTPPPPVGNCGQGLGEACVPDPPKLPETTIRVPVATLTPTQTAKETFVATPIPISGNGEAPGEQVPNPGYR</sequence>
<keyword evidence="2" id="KW-0732">Signal</keyword>